<proteinExistence type="predicted"/>
<keyword evidence="2" id="KW-1185">Reference proteome</keyword>
<dbReference type="SUPFAM" id="SSF110849">
    <property type="entry name" value="ParB/Sulfiredoxin"/>
    <property type="match status" value="1"/>
</dbReference>
<reference evidence="1 2" key="1">
    <citation type="submission" date="2018-03" db="EMBL/GenBank/DDBJ databases">
        <title>The draft genome of Mesorhizobium soli JCM 19897.</title>
        <authorList>
            <person name="Li L."/>
            <person name="Liu L."/>
            <person name="Liang L."/>
            <person name="Wang T."/>
            <person name="Zhang X."/>
        </authorList>
    </citation>
    <scope>NUCLEOTIDE SEQUENCE [LARGE SCALE GENOMIC DNA]</scope>
    <source>
        <strain evidence="1 2">JCM 19897</strain>
    </source>
</reference>
<evidence type="ECO:0000313" key="2">
    <source>
        <dbReference type="Proteomes" id="UP000240653"/>
    </source>
</evidence>
<dbReference type="Proteomes" id="UP000240653">
    <property type="component" value="Unassembled WGS sequence"/>
</dbReference>
<organism evidence="1 2">
    <name type="scientific">Pseudaminobacter soli</name>
    <name type="common">ex Li et al. 2025</name>
    <dbReference type="NCBI Taxonomy" id="1295366"/>
    <lineage>
        <taxon>Bacteria</taxon>
        <taxon>Pseudomonadati</taxon>
        <taxon>Pseudomonadota</taxon>
        <taxon>Alphaproteobacteria</taxon>
        <taxon>Hyphomicrobiales</taxon>
        <taxon>Phyllobacteriaceae</taxon>
        <taxon>Pseudaminobacter</taxon>
    </lineage>
</organism>
<gene>
    <name evidence="1" type="ORF">C7I85_26165</name>
</gene>
<dbReference type="EMBL" id="PXYL01000022">
    <property type="protein sequence ID" value="PSJ55776.1"/>
    <property type="molecule type" value="Genomic_DNA"/>
</dbReference>
<accession>A0A2P7S018</accession>
<sequence>MTNLVTINAIKLPDPGEVPVLDWLDKALIEADPLYQRPLDDGRVDAILKAFSWRSFGALVVVPQKDGRFHATDGQHRLEAAKRHPMVTYVPAVIVKAEDVQSEASIFVEINASRKNVSALELFFAKLAADDEDAETIRQVCQRAGVRIPKYPSAGFRPGDCIAIAAIQSLIGRRGAMRARQYLEILAKADLAPITATHIKAAEYLMTDMEFGGAVEGVDLTATILAMNGSAETEAKRFAATHGCPVWKGLASTWFQRCRKRRKAA</sequence>
<comment type="caution">
    <text evidence="1">The sequence shown here is derived from an EMBL/GenBank/DDBJ whole genome shotgun (WGS) entry which is preliminary data.</text>
</comment>
<dbReference type="OrthoDB" id="4545778at2"/>
<dbReference type="Pfam" id="PF20188">
    <property type="entry name" value="DUF6551"/>
    <property type="match status" value="1"/>
</dbReference>
<protein>
    <submittedName>
        <fullName evidence="1">Uncharacterized protein</fullName>
    </submittedName>
</protein>
<dbReference type="InterPro" id="IPR036086">
    <property type="entry name" value="ParB/Sulfiredoxin_sf"/>
</dbReference>
<evidence type="ECO:0000313" key="1">
    <source>
        <dbReference type="EMBL" id="PSJ55776.1"/>
    </source>
</evidence>
<dbReference type="AlphaFoldDB" id="A0A2P7S018"/>
<name>A0A2P7S018_9HYPH</name>
<dbReference type="InterPro" id="IPR046681">
    <property type="entry name" value="DUF6551"/>
</dbReference>